<accession>A0ABZ3FL85</accession>
<evidence type="ECO:0000313" key="1">
    <source>
        <dbReference type="EMBL" id="XAN06147.1"/>
    </source>
</evidence>
<name>A0ABZ3FL85_9ACTN</name>
<organism evidence="1 2">
    <name type="scientific">Ammonicoccus fulvus</name>
    <dbReference type="NCBI Taxonomy" id="3138240"/>
    <lineage>
        <taxon>Bacteria</taxon>
        <taxon>Bacillati</taxon>
        <taxon>Actinomycetota</taxon>
        <taxon>Actinomycetes</taxon>
        <taxon>Propionibacteriales</taxon>
        <taxon>Propionibacteriaceae</taxon>
        <taxon>Ammonicoccus</taxon>
    </lineage>
</organism>
<gene>
    <name evidence="1" type="ORF">AADG42_02115</name>
</gene>
<dbReference type="RefSeq" id="WP_425307579.1">
    <property type="nucleotide sequence ID" value="NZ_CP154795.1"/>
</dbReference>
<evidence type="ECO:0000313" key="2">
    <source>
        <dbReference type="Proteomes" id="UP001442841"/>
    </source>
</evidence>
<keyword evidence="2" id="KW-1185">Reference proteome</keyword>
<reference evidence="1 2" key="1">
    <citation type="submission" date="2024-04" db="EMBL/GenBank/DDBJ databases">
        <title>Isolation of an actinomycete strain from pig manure.</title>
        <authorList>
            <person name="Gong T."/>
            <person name="Yu Z."/>
            <person name="An M."/>
            <person name="Wei C."/>
            <person name="Yang W."/>
            <person name="Liu L."/>
        </authorList>
    </citation>
    <scope>NUCLEOTIDE SEQUENCE [LARGE SCALE GENOMIC DNA]</scope>
    <source>
        <strain evidence="1 2">ZF39</strain>
    </source>
</reference>
<protein>
    <submittedName>
        <fullName evidence="1">Uncharacterized protein</fullName>
    </submittedName>
</protein>
<sequence>MLWGVGNWVDDRFMPPEHPLVTLDVRDCLHVAEGAEPLIVPCSGEADDEDAPHYAVQALVPTSADCYRVPNSIAALTVERRVACLGPGPLQNEEPRSAAGARAGQCRSDEHALLGWRSLCGRGDREALLVFRTSDHTTDPREQCLARGVAGTDQAQATRLVDLTTTPATELPEAQIVCIGTPR</sequence>
<dbReference type="EMBL" id="CP154795">
    <property type="protein sequence ID" value="XAN06147.1"/>
    <property type="molecule type" value="Genomic_DNA"/>
</dbReference>
<proteinExistence type="predicted"/>
<dbReference type="Proteomes" id="UP001442841">
    <property type="component" value="Chromosome"/>
</dbReference>